<evidence type="ECO:0000256" key="2">
    <source>
        <dbReference type="SAM" id="SignalP"/>
    </source>
</evidence>
<dbReference type="SUPFAM" id="SSF102588">
    <property type="entry name" value="LmbE-like"/>
    <property type="match status" value="1"/>
</dbReference>
<evidence type="ECO:0000256" key="1">
    <source>
        <dbReference type="ARBA" id="ARBA00001947"/>
    </source>
</evidence>
<keyword evidence="5" id="KW-1185">Reference proteome</keyword>
<dbReference type="Gene3D" id="2.60.40.10">
    <property type="entry name" value="Immunoglobulins"/>
    <property type="match status" value="1"/>
</dbReference>
<comment type="caution">
    <text evidence="4">The sequence shown here is derived from an EMBL/GenBank/DDBJ whole genome shotgun (WGS) entry which is preliminary data.</text>
</comment>
<feature type="signal peptide" evidence="2">
    <location>
        <begin position="1"/>
        <end position="24"/>
    </location>
</feature>
<dbReference type="InterPro" id="IPR013783">
    <property type="entry name" value="Ig-like_fold"/>
</dbReference>
<name>A0ABS2QSD6_9BACI</name>
<protein>
    <submittedName>
        <fullName evidence="4">LmbE family N-acetylglucosaminyl deacetylase</fullName>
    </submittedName>
</protein>
<evidence type="ECO:0000259" key="3">
    <source>
        <dbReference type="Pfam" id="PF10633"/>
    </source>
</evidence>
<evidence type="ECO:0000313" key="4">
    <source>
        <dbReference type="EMBL" id="MBM7702373.1"/>
    </source>
</evidence>
<dbReference type="InterPro" id="IPR024078">
    <property type="entry name" value="LmbE-like_dom_sf"/>
</dbReference>
<organism evidence="4 5">
    <name type="scientific">Priestia iocasae</name>
    <dbReference type="NCBI Taxonomy" id="2291674"/>
    <lineage>
        <taxon>Bacteria</taxon>
        <taxon>Bacillati</taxon>
        <taxon>Bacillota</taxon>
        <taxon>Bacilli</taxon>
        <taxon>Bacillales</taxon>
        <taxon>Bacillaceae</taxon>
        <taxon>Priestia</taxon>
    </lineage>
</organism>
<dbReference type="Pfam" id="PF02585">
    <property type="entry name" value="PIG-L"/>
    <property type="match status" value="1"/>
</dbReference>
<keyword evidence="2" id="KW-0732">Signal</keyword>
<dbReference type="EMBL" id="JAFBFC010000002">
    <property type="protein sequence ID" value="MBM7702373.1"/>
    <property type="molecule type" value="Genomic_DNA"/>
</dbReference>
<accession>A0ABS2QSD6</accession>
<dbReference type="RefSeq" id="WP_239583381.1">
    <property type="nucleotide sequence ID" value="NZ_JAFBFC010000002.1"/>
</dbReference>
<feature type="chain" id="PRO_5045756158" evidence="2">
    <location>
        <begin position="25"/>
        <end position="834"/>
    </location>
</feature>
<gene>
    <name evidence="4" type="ORF">JOC83_001207</name>
</gene>
<feature type="domain" description="Alpha-galactosidase NEW3" evidence="3">
    <location>
        <begin position="513"/>
        <end position="582"/>
    </location>
</feature>
<dbReference type="Gene3D" id="3.40.50.880">
    <property type="match status" value="1"/>
</dbReference>
<dbReference type="InterPro" id="IPR018905">
    <property type="entry name" value="A-galactase_NEW3"/>
</dbReference>
<evidence type="ECO:0000313" key="5">
    <source>
        <dbReference type="Proteomes" id="UP000809829"/>
    </source>
</evidence>
<proteinExistence type="predicted"/>
<dbReference type="InterPro" id="IPR003737">
    <property type="entry name" value="GlcNAc_PI_deacetylase-related"/>
</dbReference>
<dbReference type="Pfam" id="PF10633">
    <property type="entry name" value="NPCBM_assoc"/>
    <property type="match status" value="2"/>
</dbReference>
<reference evidence="4 5" key="1">
    <citation type="submission" date="2021-01" db="EMBL/GenBank/DDBJ databases">
        <title>Genomic Encyclopedia of Type Strains, Phase IV (KMG-IV): sequencing the most valuable type-strain genomes for metagenomic binning, comparative biology and taxonomic classification.</title>
        <authorList>
            <person name="Goeker M."/>
        </authorList>
    </citation>
    <scope>NUCLEOTIDE SEQUENCE [LARGE SCALE GENOMIC DNA]</scope>
    <source>
        <strain evidence="4 5">DSM 104297</strain>
    </source>
</reference>
<dbReference type="InterPro" id="IPR029062">
    <property type="entry name" value="Class_I_gatase-like"/>
</dbReference>
<comment type="cofactor">
    <cofactor evidence="1">
        <name>Zn(2+)</name>
        <dbReference type="ChEBI" id="CHEBI:29105"/>
    </cofactor>
</comment>
<dbReference type="Gene3D" id="3.40.50.10320">
    <property type="entry name" value="LmbE-like"/>
    <property type="match status" value="1"/>
</dbReference>
<dbReference type="Proteomes" id="UP000809829">
    <property type="component" value="Unassembled WGS sequence"/>
</dbReference>
<dbReference type="SUPFAM" id="SSF52317">
    <property type="entry name" value="Class I glutamine amidotransferase-like"/>
    <property type="match status" value="1"/>
</dbReference>
<feature type="domain" description="Alpha-galactosidase NEW3" evidence="3">
    <location>
        <begin position="392"/>
        <end position="454"/>
    </location>
</feature>
<sequence>MKKIMIYVLSLALVFTLLPVSSTAEGNEHDPELWSAVKPLDTTVTFLNIGAHPDDERSDFLAYLSRGLGVKTASLIANRGEGGQNEIGLELGDGLGIIRSREMIEAAKITGVKAYHLSETTSDSIYDFGFSKTKEETLDHWGEDLTYERLIRFIRTYQPDIIMPSFRDSDTQHGHHRTMTILSEQTFKDAADPTVFPNQLKEGLSLWQTKKLYLPAESKQSAHTSLEIGMLDPVYGKSYPQIGEQSRYMHKSQGMGNDIPVAPRQIDLELKHFVNEAKNPELFAGIPYDFNEWATTLPKTEKALQAHYSTFQQSLERIISSYPTREDVFTNTQKALKDVNQLMKKTKQAKLDTELKATLLHKLQLKKEQLLEVSVVSSNLDVKAVVDSTILTKGQQTSVKVTISNNGKQTLRNTKVELVTPKGWKVTGPSRGKHLRPDHTATLTYHVHVPNDAENYHAYKEPVIQANVSYEASGAKTTTMKQVEGTIAVLPDVGLTLSPEDLVINTANVQDNVPVTVKVKNYRSDATSASVSLQVPDGWKVSPKATTVTFKKHAEEQDVTFTVQPPATIEDGAFTLTPKASVNGQSFSSTVQEIHYDHIGTFYYLYPANVNGVAFELLAPKGLKVGYVESGFDKVADYLTNAGLDMTKLTQADLSSGDLSQYDSIVIGIRAYLSRVDLAANNERLKEYVKNGGHLVVQYHKPNDNWDTDTTAPYRLKIGNPSIRWRVTDENATVNILKPESPLFNTPNKLTNEDWANWIQERGLYYPMEWANEYETFVSMADPNEQPFDGGILMAKYGKGTYLYTNLVFYRQIQGQVPGGYRIFTNIISYGHEK</sequence>